<evidence type="ECO:0000256" key="2">
    <source>
        <dbReference type="ARBA" id="ARBA00022803"/>
    </source>
</evidence>
<name>T0LB50_9MICR</name>
<evidence type="ECO:0000313" key="3">
    <source>
        <dbReference type="EMBL" id="EQB61588.1"/>
    </source>
</evidence>
<dbReference type="AlphaFoldDB" id="T0LB50"/>
<organism evidence="3 4">
    <name type="scientific">Vairimorpha apis BRL 01</name>
    <dbReference type="NCBI Taxonomy" id="1037528"/>
    <lineage>
        <taxon>Eukaryota</taxon>
        <taxon>Fungi</taxon>
        <taxon>Fungi incertae sedis</taxon>
        <taxon>Microsporidia</taxon>
        <taxon>Nosematidae</taxon>
        <taxon>Vairimorpha</taxon>
    </lineage>
</organism>
<dbReference type="VEuPathDB" id="MicrosporidiaDB:NAPIS_ORF00836"/>
<dbReference type="PANTHER" id="PTHR16193">
    <property type="entry name" value="TETRATRICOPEPTIDE REPEAT PROTEIN 27"/>
    <property type="match status" value="1"/>
</dbReference>
<gene>
    <name evidence="3" type="ORF">NAPIS_ORF00836</name>
</gene>
<dbReference type="InterPro" id="IPR019734">
    <property type="entry name" value="TPR_rpt"/>
</dbReference>
<dbReference type="InterPro" id="IPR011990">
    <property type="entry name" value="TPR-like_helical_dom_sf"/>
</dbReference>
<evidence type="ECO:0000256" key="1">
    <source>
        <dbReference type="ARBA" id="ARBA00022737"/>
    </source>
</evidence>
<proteinExistence type="predicted"/>
<dbReference type="SMART" id="SM00028">
    <property type="entry name" value="TPR"/>
    <property type="match status" value="3"/>
</dbReference>
<dbReference type="Proteomes" id="UP000053780">
    <property type="component" value="Unassembled WGS sequence"/>
</dbReference>
<keyword evidence="4" id="KW-1185">Reference proteome</keyword>
<dbReference type="SUPFAM" id="SSF48452">
    <property type="entry name" value="TPR-like"/>
    <property type="match status" value="1"/>
</dbReference>
<sequence>MNRKKYNFVTRKYKFEREVEALNIDEQIRLAFHMIYVYNTEKCEYIRKIKTQAYLDRLLFCENEKHFLLFRLCYYYESLINLETKYLENVIEQNYFVIDDYILKIPLIFRRDIEISLANIYFLRKSFEKSLEFYRKLRMIQEEIDCLINLKRNEEAIEKIKQQLEICKKDKILYCNYCIKLGNLTKNTLYFDLGYDMYKSFEPLKEKAIFLHKSNQFLEAKEAYEKVLKIVPQNESLLYGYASVKIVLKEYISCIDIFLRLIEMNKTNPEYHRNLALCYYNINNIKKCMESLKKNSLKDSTSLDFYFKLCVKEKNKEGILWYLQKIKDENFFNKLISYLCQEDYINKNEAKDCAKKCNFNLFF</sequence>
<dbReference type="EMBL" id="KE647119">
    <property type="protein sequence ID" value="EQB61588.1"/>
    <property type="molecule type" value="Genomic_DNA"/>
</dbReference>
<protein>
    <submittedName>
        <fullName evidence="3">Tetratricopeptide repeat protein 27</fullName>
    </submittedName>
</protein>
<keyword evidence="2" id="KW-0802">TPR repeat</keyword>
<dbReference type="OrthoDB" id="2190529at2759"/>
<dbReference type="Gene3D" id="1.25.40.10">
    <property type="entry name" value="Tetratricopeptide repeat domain"/>
    <property type="match status" value="1"/>
</dbReference>
<accession>T0LB50</accession>
<reference evidence="3 4" key="1">
    <citation type="journal article" date="2013" name="BMC Genomics">
        <title>Genome sequencing and comparative genomics of honey bee microsporidia, Nosema apis reveal novel insights into host-parasite interactions.</title>
        <authorList>
            <person name="Chen Yp."/>
            <person name="Pettis J.S."/>
            <person name="Zhao Y."/>
            <person name="Liu X."/>
            <person name="Tallon L.J."/>
            <person name="Sadzewicz L.D."/>
            <person name="Li R."/>
            <person name="Zheng H."/>
            <person name="Huang S."/>
            <person name="Zhang X."/>
            <person name="Hamilton M.C."/>
            <person name="Pernal S.F."/>
            <person name="Melathopoulos A.P."/>
            <person name="Yan X."/>
            <person name="Evans J.D."/>
        </authorList>
    </citation>
    <scope>NUCLEOTIDE SEQUENCE [LARGE SCALE GENOMIC DNA]</scope>
    <source>
        <strain evidence="3 4">BRL 01</strain>
    </source>
</reference>
<dbReference type="HOGENOM" id="CLU_042314_0_0_1"/>
<dbReference type="PANTHER" id="PTHR16193:SF0">
    <property type="entry name" value="TETRATRICOPEPTIDE REPEAT PROTEIN 27"/>
    <property type="match status" value="1"/>
</dbReference>
<evidence type="ECO:0000313" key="4">
    <source>
        <dbReference type="Proteomes" id="UP000053780"/>
    </source>
</evidence>
<dbReference type="InterPro" id="IPR044244">
    <property type="entry name" value="TTC27/Emw1"/>
</dbReference>
<keyword evidence="1" id="KW-0677">Repeat</keyword>